<evidence type="ECO:0000256" key="3">
    <source>
        <dbReference type="ARBA" id="ARBA00022692"/>
    </source>
</evidence>
<dbReference type="Pfam" id="PF13620">
    <property type="entry name" value="CarboxypepD_reg"/>
    <property type="match status" value="1"/>
</dbReference>
<reference evidence="8" key="1">
    <citation type="submission" date="2018-05" db="EMBL/GenBank/DDBJ databases">
        <authorList>
            <person name="Lanie J.A."/>
            <person name="Ng W.-L."/>
            <person name="Kazmierczak K.M."/>
            <person name="Andrzejewski T.M."/>
            <person name="Davidsen T.M."/>
            <person name="Wayne K.J."/>
            <person name="Tettelin H."/>
            <person name="Glass J.I."/>
            <person name="Rusch D."/>
            <person name="Podicherti R."/>
            <person name="Tsui H.-C.T."/>
            <person name="Winkler M.E."/>
        </authorList>
    </citation>
    <scope>NUCLEOTIDE SEQUENCE</scope>
</reference>
<keyword evidence="2" id="KW-0813">Transport</keyword>
<dbReference type="PANTHER" id="PTHR30069:SF29">
    <property type="entry name" value="HEMOGLOBIN AND HEMOGLOBIN-HAPTOGLOBIN-BINDING PROTEIN 1-RELATED"/>
    <property type="match status" value="1"/>
</dbReference>
<dbReference type="GO" id="GO:0009279">
    <property type="term" value="C:cell outer membrane"/>
    <property type="evidence" value="ECO:0007669"/>
    <property type="project" value="UniProtKB-SubCell"/>
</dbReference>
<dbReference type="Gene3D" id="2.170.130.10">
    <property type="entry name" value="TonB-dependent receptor, plug domain"/>
    <property type="match status" value="1"/>
</dbReference>
<feature type="domain" description="Outer membrane protein beta-barrel" evidence="7">
    <location>
        <begin position="396"/>
        <end position="703"/>
    </location>
</feature>
<evidence type="ECO:0000256" key="6">
    <source>
        <dbReference type="ARBA" id="ARBA00023237"/>
    </source>
</evidence>
<evidence type="ECO:0000256" key="4">
    <source>
        <dbReference type="ARBA" id="ARBA00022729"/>
    </source>
</evidence>
<dbReference type="GO" id="GO:0015344">
    <property type="term" value="F:siderophore uptake transmembrane transporter activity"/>
    <property type="evidence" value="ECO:0007669"/>
    <property type="project" value="TreeGrafter"/>
</dbReference>
<evidence type="ECO:0000313" key="8">
    <source>
        <dbReference type="EMBL" id="SVA12771.1"/>
    </source>
</evidence>
<name>A0A381TB50_9ZZZZ</name>
<organism evidence="8">
    <name type="scientific">marine metagenome</name>
    <dbReference type="NCBI Taxonomy" id="408172"/>
    <lineage>
        <taxon>unclassified sequences</taxon>
        <taxon>metagenomes</taxon>
        <taxon>ecological metagenomes</taxon>
    </lineage>
</organism>
<proteinExistence type="predicted"/>
<dbReference type="SUPFAM" id="SSF56935">
    <property type="entry name" value="Porins"/>
    <property type="match status" value="1"/>
</dbReference>
<feature type="non-terminal residue" evidence="8">
    <location>
        <position position="705"/>
    </location>
</feature>
<evidence type="ECO:0000256" key="2">
    <source>
        <dbReference type="ARBA" id="ARBA00022448"/>
    </source>
</evidence>
<evidence type="ECO:0000259" key="7">
    <source>
        <dbReference type="Pfam" id="PF14905"/>
    </source>
</evidence>
<dbReference type="InterPro" id="IPR036942">
    <property type="entry name" value="Beta-barrel_TonB_sf"/>
</dbReference>
<dbReference type="Gene3D" id="2.40.170.20">
    <property type="entry name" value="TonB-dependent receptor, beta-barrel domain"/>
    <property type="match status" value="1"/>
</dbReference>
<dbReference type="Gene3D" id="2.60.40.1120">
    <property type="entry name" value="Carboxypeptidase-like, regulatory domain"/>
    <property type="match status" value="1"/>
</dbReference>
<protein>
    <recommendedName>
        <fullName evidence="7">Outer membrane protein beta-barrel domain-containing protein</fullName>
    </recommendedName>
</protein>
<keyword evidence="5" id="KW-0472">Membrane</keyword>
<evidence type="ECO:0000256" key="5">
    <source>
        <dbReference type="ARBA" id="ARBA00023136"/>
    </source>
</evidence>
<gene>
    <name evidence="8" type="ORF">METZ01_LOCUS65625</name>
</gene>
<dbReference type="PANTHER" id="PTHR30069">
    <property type="entry name" value="TONB-DEPENDENT OUTER MEMBRANE RECEPTOR"/>
    <property type="match status" value="1"/>
</dbReference>
<dbReference type="InterPro" id="IPR041700">
    <property type="entry name" value="OMP_b-brl_3"/>
</dbReference>
<dbReference type="EMBL" id="UINC01004227">
    <property type="protein sequence ID" value="SVA12771.1"/>
    <property type="molecule type" value="Genomic_DNA"/>
</dbReference>
<accession>A0A381TB50</accession>
<keyword evidence="3" id="KW-0812">Transmembrane</keyword>
<dbReference type="Pfam" id="PF14905">
    <property type="entry name" value="OMP_b-brl_3"/>
    <property type="match status" value="1"/>
</dbReference>
<dbReference type="GO" id="GO:0044718">
    <property type="term" value="P:siderophore transmembrane transport"/>
    <property type="evidence" value="ECO:0007669"/>
    <property type="project" value="TreeGrafter"/>
</dbReference>
<dbReference type="AlphaFoldDB" id="A0A381TB50"/>
<evidence type="ECO:0000256" key="1">
    <source>
        <dbReference type="ARBA" id="ARBA00004571"/>
    </source>
</evidence>
<comment type="subcellular location">
    <subcellularLocation>
        <location evidence="1">Cell outer membrane</location>
        <topology evidence="1">Multi-pass membrane protein</topology>
    </subcellularLocation>
</comment>
<dbReference type="InterPro" id="IPR037066">
    <property type="entry name" value="Plug_dom_sf"/>
</dbReference>
<keyword evidence="6" id="KW-0998">Cell outer membrane</keyword>
<dbReference type="InterPro" id="IPR039426">
    <property type="entry name" value="TonB-dep_rcpt-like"/>
</dbReference>
<sequence>MAFFTVGSLPAQLVITGTVQDSQSSEPLQYASVSMVDAEADTIATGGLTNETGHFRITGVLPGIYFLEIEFIGYQKVRSAVFATDSMKQSLQNLGEFFLEPDVLELDAVDVAISAPAIMSAATKTIYDPNQLYSATGGTCCDIMKSIPSIDVDADGQVSLRGSPEVAILLNGKRAGILGGGRHTNIMAVPVPAVMVDRVEVITSPSASQDADGMVGIINIVLKENKASGFNGHVNVNAGTTNKYNAGAYFNFRKGSINHFWNISTEDLSQSGSAYRRSTLVFPGGENSSLSLRTVETNSRNRMSYLSGGTRYEISENTFFKGEAKLVPFQRDQDEAIDLDGQHLFLSKREDGFLQLLDLGFILEQERKYRLSGDIALENQGWNSRQNGEENGTVMDMSLKGETDMNRSILNLDYELFLTPSIKLETGVKDRYLAQDRLRIVLFQSSGSDVDFRYWERVKAAYLNLEYITFMEDMVFSAGIRLEDAETKGTFGLDIGLDTLLGFPDGLIADTEAYLTKYRKLYPSFLVRYTPSRLTAFQAGYSARVNRPTADFVDPFPRNLFEPSVLNTGNLNLEPEFIHALDLKFSQVLPSWSWEAAVFGQRIENMIRDDEDLMNGASVITWKNAGNGSNLGLEGRVKFKPLPFWVMTLTGLYFRTETDQAIEADLTGRLSGFHGKITQVFTFSKGGILELDSRLYGPQTIPTGT</sequence>
<keyword evidence="4" id="KW-0732">Signal</keyword>
<dbReference type="InterPro" id="IPR008969">
    <property type="entry name" value="CarboxyPept-like_regulatory"/>
</dbReference>
<dbReference type="SUPFAM" id="SSF49464">
    <property type="entry name" value="Carboxypeptidase regulatory domain-like"/>
    <property type="match status" value="1"/>
</dbReference>